<proteinExistence type="inferred from homology"/>
<dbReference type="InterPro" id="IPR000573">
    <property type="entry name" value="AconitaseA/IPMdHydase_ssu_swvl"/>
</dbReference>
<dbReference type="PROSITE" id="PS00450">
    <property type="entry name" value="ACONITASE_1"/>
    <property type="match status" value="1"/>
</dbReference>
<organism evidence="15 16">
    <name type="scientific">Roseivivax sediminis</name>
    <dbReference type="NCBI Taxonomy" id="936889"/>
    <lineage>
        <taxon>Bacteria</taxon>
        <taxon>Pseudomonadati</taxon>
        <taxon>Pseudomonadota</taxon>
        <taxon>Alphaproteobacteria</taxon>
        <taxon>Rhodobacterales</taxon>
        <taxon>Roseobacteraceae</taxon>
        <taxon>Roseivivax</taxon>
    </lineage>
</organism>
<comment type="cofactor">
    <cofactor evidence="2">
        <name>[4Fe-4S] cluster</name>
        <dbReference type="ChEBI" id="CHEBI:49883"/>
    </cofactor>
</comment>
<evidence type="ECO:0000313" key="15">
    <source>
        <dbReference type="EMBL" id="SFE14877.1"/>
    </source>
</evidence>
<dbReference type="Pfam" id="PF00330">
    <property type="entry name" value="Aconitase"/>
    <property type="match status" value="1"/>
</dbReference>
<dbReference type="GO" id="GO:0006099">
    <property type="term" value="P:tricarboxylic acid cycle"/>
    <property type="evidence" value="ECO:0007669"/>
    <property type="project" value="UniProtKB-UniPathway"/>
</dbReference>
<accession>A0A1I1Y5I6</accession>
<dbReference type="GO" id="GO:0051539">
    <property type="term" value="F:4 iron, 4 sulfur cluster binding"/>
    <property type="evidence" value="ECO:0007669"/>
    <property type="project" value="UniProtKB-KW"/>
</dbReference>
<dbReference type="EMBL" id="FOMS01000006">
    <property type="protein sequence ID" value="SFE14877.1"/>
    <property type="molecule type" value="Genomic_DNA"/>
</dbReference>
<dbReference type="InterPro" id="IPR006249">
    <property type="entry name" value="Aconitase/IRP2"/>
</dbReference>
<comment type="similarity">
    <text evidence="5 12">Belongs to the aconitase/IPM isomerase family.</text>
</comment>
<dbReference type="Gene3D" id="3.20.19.10">
    <property type="entry name" value="Aconitase, domain 4"/>
    <property type="match status" value="1"/>
</dbReference>
<dbReference type="UniPathway" id="UPA00223">
    <property type="reaction ID" value="UER00718"/>
</dbReference>
<feature type="domain" description="Aconitase/3-isopropylmalate dehydratase large subunit alpha/beta/alpha" evidence="13">
    <location>
        <begin position="81"/>
        <end position="598"/>
    </location>
</feature>
<dbReference type="NCBIfam" id="NF009520">
    <property type="entry name" value="PRK12881.1"/>
    <property type="match status" value="1"/>
</dbReference>
<evidence type="ECO:0000256" key="12">
    <source>
        <dbReference type="RuleBase" id="RU361275"/>
    </source>
</evidence>
<evidence type="ECO:0000256" key="9">
    <source>
        <dbReference type="ARBA" id="ARBA00023014"/>
    </source>
</evidence>
<dbReference type="GO" id="GO:0003994">
    <property type="term" value="F:aconitate hydratase activity"/>
    <property type="evidence" value="ECO:0007669"/>
    <property type="project" value="UniProtKB-EC"/>
</dbReference>
<dbReference type="CDD" id="cd01586">
    <property type="entry name" value="AcnA_IRP"/>
    <property type="match status" value="1"/>
</dbReference>
<dbReference type="InterPro" id="IPR015928">
    <property type="entry name" value="Aconitase/3IPM_dehydase_swvl"/>
</dbReference>
<dbReference type="FunFam" id="3.30.499.10:FF:000002">
    <property type="entry name" value="Aconitate hydratase"/>
    <property type="match status" value="1"/>
</dbReference>
<dbReference type="CDD" id="cd01580">
    <property type="entry name" value="AcnA_IRP_Swivel"/>
    <property type="match status" value="1"/>
</dbReference>
<comment type="pathway">
    <text evidence="3">Carbohydrate metabolism; tricarboxylic acid cycle; isocitrate from oxaloacetate: step 2/2.</text>
</comment>
<evidence type="ECO:0000256" key="8">
    <source>
        <dbReference type="ARBA" id="ARBA00023004"/>
    </source>
</evidence>
<evidence type="ECO:0000259" key="14">
    <source>
        <dbReference type="Pfam" id="PF00694"/>
    </source>
</evidence>
<name>A0A1I1Y5I6_9RHOB</name>
<dbReference type="GO" id="GO:0046872">
    <property type="term" value="F:metal ion binding"/>
    <property type="evidence" value="ECO:0007669"/>
    <property type="project" value="UniProtKB-KW"/>
</dbReference>
<dbReference type="SUPFAM" id="SSF52016">
    <property type="entry name" value="LeuD/IlvD-like"/>
    <property type="match status" value="1"/>
</dbReference>
<dbReference type="Proteomes" id="UP000325289">
    <property type="component" value="Unassembled WGS sequence"/>
</dbReference>
<dbReference type="InterPro" id="IPR001030">
    <property type="entry name" value="Acoase/IPM_deHydtase_lsu_aba"/>
</dbReference>
<dbReference type="PANTHER" id="PTHR11670">
    <property type="entry name" value="ACONITASE/IRON-RESPONSIVE ELEMENT FAMILY MEMBER"/>
    <property type="match status" value="1"/>
</dbReference>
<gene>
    <name evidence="15" type="ORF">SAMN04515678_106299</name>
</gene>
<keyword evidence="10 12" id="KW-0456">Lyase</keyword>
<keyword evidence="9 12" id="KW-0411">Iron-sulfur</keyword>
<keyword evidence="6 12" id="KW-0004">4Fe-4S</keyword>
<dbReference type="PRINTS" id="PR00415">
    <property type="entry name" value="ACONITASE"/>
</dbReference>
<comment type="pathway">
    <text evidence="4">Organic acid metabolism; propanoate degradation.</text>
</comment>
<evidence type="ECO:0000313" key="16">
    <source>
        <dbReference type="Proteomes" id="UP000325289"/>
    </source>
</evidence>
<dbReference type="OrthoDB" id="9764318at2"/>
<dbReference type="Pfam" id="PF00694">
    <property type="entry name" value="Aconitase_C"/>
    <property type="match status" value="1"/>
</dbReference>
<comment type="function">
    <text evidence="12">Catalyzes the isomerization of citrate to isocitrate via cis-aconitate.</text>
</comment>
<comment type="catalytic activity">
    <reaction evidence="1">
        <text>(2S,3R)-3-hydroxybutane-1,2,3-tricarboxylate = 2-methyl-cis-aconitate + H2O</text>
        <dbReference type="Rhea" id="RHEA:17941"/>
        <dbReference type="ChEBI" id="CHEBI:15377"/>
        <dbReference type="ChEBI" id="CHEBI:57429"/>
        <dbReference type="ChEBI" id="CHEBI:57872"/>
        <dbReference type="EC" id="4.2.1.99"/>
    </reaction>
</comment>
<evidence type="ECO:0000256" key="10">
    <source>
        <dbReference type="ARBA" id="ARBA00023239"/>
    </source>
</evidence>
<feature type="domain" description="Aconitase A/isopropylmalate dehydratase small subunit swivel" evidence="14">
    <location>
        <begin position="728"/>
        <end position="853"/>
    </location>
</feature>
<dbReference type="RefSeq" id="WP_149756108.1">
    <property type="nucleotide sequence ID" value="NZ_FOMS01000006.1"/>
</dbReference>
<evidence type="ECO:0000256" key="4">
    <source>
        <dbReference type="ARBA" id="ARBA00005026"/>
    </source>
</evidence>
<evidence type="ECO:0000256" key="5">
    <source>
        <dbReference type="ARBA" id="ARBA00007185"/>
    </source>
</evidence>
<evidence type="ECO:0000256" key="2">
    <source>
        <dbReference type="ARBA" id="ARBA00001966"/>
    </source>
</evidence>
<dbReference type="Gene3D" id="3.30.499.10">
    <property type="entry name" value="Aconitase, domain 3"/>
    <property type="match status" value="2"/>
</dbReference>
<evidence type="ECO:0000256" key="11">
    <source>
        <dbReference type="ARBA" id="ARBA00023501"/>
    </source>
</evidence>
<keyword evidence="7" id="KW-0479">Metal-binding</keyword>
<protein>
    <recommendedName>
        <fullName evidence="12">Aconitate hydratase</fullName>
        <shortName evidence="12">Aconitase</shortName>
        <ecNumber evidence="12">4.2.1.3</ecNumber>
    </recommendedName>
</protein>
<evidence type="ECO:0000256" key="1">
    <source>
        <dbReference type="ARBA" id="ARBA00000118"/>
    </source>
</evidence>
<dbReference type="InterPro" id="IPR018136">
    <property type="entry name" value="Aconitase_4Fe-4S_BS"/>
</dbReference>
<evidence type="ECO:0000256" key="3">
    <source>
        <dbReference type="ARBA" id="ARBA00004717"/>
    </source>
</evidence>
<comment type="catalytic activity">
    <reaction evidence="11 12">
        <text>citrate = D-threo-isocitrate</text>
        <dbReference type="Rhea" id="RHEA:10336"/>
        <dbReference type="ChEBI" id="CHEBI:15562"/>
        <dbReference type="ChEBI" id="CHEBI:16947"/>
        <dbReference type="EC" id="4.2.1.3"/>
    </reaction>
</comment>
<evidence type="ECO:0000259" key="13">
    <source>
        <dbReference type="Pfam" id="PF00330"/>
    </source>
</evidence>
<dbReference type="InterPro" id="IPR044137">
    <property type="entry name" value="AcnA_IRP_Swivel"/>
</dbReference>
<dbReference type="SUPFAM" id="SSF53732">
    <property type="entry name" value="Aconitase iron-sulfur domain"/>
    <property type="match status" value="1"/>
</dbReference>
<dbReference type="PROSITE" id="PS01244">
    <property type="entry name" value="ACONITASE_2"/>
    <property type="match status" value="1"/>
</dbReference>
<dbReference type="NCBIfam" id="NF006757">
    <property type="entry name" value="PRK09277.1"/>
    <property type="match status" value="1"/>
</dbReference>
<dbReference type="InterPro" id="IPR015931">
    <property type="entry name" value="Acnase/IPM_dHydase_lsu_aba_1/3"/>
</dbReference>
<keyword evidence="8 12" id="KW-0408">Iron</keyword>
<reference evidence="15 16" key="1">
    <citation type="submission" date="2016-10" db="EMBL/GenBank/DDBJ databases">
        <authorList>
            <person name="Varghese N."/>
            <person name="Submissions S."/>
        </authorList>
    </citation>
    <scope>NUCLEOTIDE SEQUENCE [LARGE SCALE GENOMIC DNA]</scope>
    <source>
        <strain evidence="16">YIM D21,KCTC 23444,ACCC 10710</strain>
    </source>
</reference>
<dbReference type="FunFam" id="3.20.19.10:FF:000001">
    <property type="entry name" value="Aconitate hydratase"/>
    <property type="match status" value="1"/>
</dbReference>
<evidence type="ECO:0000256" key="7">
    <source>
        <dbReference type="ARBA" id="ARBA00022723"/>
    </source>
</evidence>
<evidence type="ECO:0000256" key="6">
    <source>
        <dbReference type="ARBA" id="ARBA00022485"/>
    </source>
</evidence>
<dbReference type="EC" id="4.2.1.3" evidence="12"/>
<dbReference type="GO" id="GO:0047456">
    <property type="term" value="F:2-methylisocitrate dehydratase activity"/>
    <property type="evidence" value="ECO:0007669"/>
    <property type="project" value="UniProtKB-EC"/>
</dbReference>
<dbReference type="AlphaFoldDB" id="A0A1I1Y5I6"/>
<dbReference type="Gene3D" id="6.10.190.10">
    <property type="match status" value="1"/>
</dbReference>
<dbReference type="InterPro" id="IPR036008">
    <property type="entry name" value="Aconitase_4Fe-4S_dom"/>
</dbReference>
<dbReference type="NCBIfam" id="TIGR01341">
    <property type="entry name" value="aconitase_1"/>
    <property type="match status" value="1"/>
</dbReference>
<sequence length="932" mass="101390">MPITVGQDSSKTRKTLEAGGSSVAYYSIEAAEAAGRGDFSRLPKSLKVVLENMLRFEDGKTVDTGDIEAFSEWAANGGKANRELAYRPARVLMQDFTGVPAVVDLAAMRDGIEALGGDAQKINPLNPVDLVIDHSVMIDEFGNPRAFQMNVDREYERNIERYTFLKWGQKAFNNFRVVPPGTGICHQVNLEYLSQVVWTDEDQNGETVAYPDTLVGTDSHTTMVNGASVLGWGVGGIEAEAAMLGQPISMLIPEVVGFKLTGAMVEGTTATDLVLRVCQMLREKGVVGKFVEFYGDGLDNVTLADRATIGNMSPEFGATCAFFPIDDETLRYMRQTGRDEDRIALVEAYAKAQGMWREAGSEPVFSDTLELDMATVKPAISGPKRPQDHVNLDEAAQTFHKYIEGERNGKQASAQEEVRWEGEGGMPEPMTIPGDTGKHRRGFVKMKDIDGEDVEFQLHDGSVVIASITSCTNTSNPYVMIGAGLVARKARELGLDRKPWVKTSLAPGSQVVSAYLEAAGLQEDLDAIGFNLVGYGCTTCIGNSGPLPAEISQCIADNDLIATSVLSGNRNFEGRISPDVRANYLASPPLCVAYAIAGDMNIDIANDPIAQDPNGGDVYLKDIWPTQAEIKELVDRTVTRESFQEKYADVFKGDEKWRAVETTDAETYDWPANSTYVQNPPYFQNMSKEPGEIHNVEGARVLAILGDMITTDHISPAGAFKETTPAGKYLVERQVAPKDFNSYGSRRGNHEVMMRGTFANIRIKNEMLDDVEGGYTLDPEGNQTSIFDAAMAYQDNGTPLVIFGGEQYGAGSSRDWAAKGTALLGVKAVIAESFERIHRSNLVGFGVVPFEFTGGDTRKSLGLTGKESVTITGLDSVTPGAELPCKITMEDGSEKEITLKCRIDTAIEVDYVKHGGVLHYVLRNLAKDDQAA</sequence>
<keyword evidence="16" id="KW-1185">Reference proteome</keyword>